<dbReference type="RefSeq" id="XP_060447381.1">
    <property type="nucleotide sequence ID" value="XM_060590011.1"/>
</dbReference>
<gene>
    <name evidence="1" type="ORF">BDP81DRAFT_422634</name>
</gene>
<evidence type="ECO:0008006" key="3">
    <source>
        <dbReference type="Google" id="ProtNLM"/>
    </source>
</evidence>
<organism evidence="1 2">
    <name type="scientific">Colletotrichum phormii</name>
    <dbReference type="NCBI Taxonomy" id="359342"/>
    <lineage>
        <taxon>Eukaryota</taxon>
        <taxon>Fungi</taxon>
        <taxon>Dikarya</taxon>
        <taxon>Ascomycota</taxon>
        <taxon>Pezizomycotina</taxon>
        <taxon>Sordariomycetes</taxon>
        <taxon>Hypocreomycetidae</taxon>
        <taxon>Glomerellales</taxon>
        <taxon>Glomerellaceae</taxon>
        <taxon>Colletotrichum</taxon>
        <taxon>Colletotrichum acutatum species complex</taxon>
    </lineage>
</organism>
<sequence length="51" mass="5717">MVKRAIFVLFETLCVTSCFSYGCLAINWLILQPDNRGVSAEKHAVRSSFPP</sequence>
<accession>A0AAI9ZXQ2</accession>
<keyword evidence="2" id="KW-1185">Reference proteome</keyword>
<name>A0AAI9ZXQ2_9PEZI</name>
<dbReference type="EMBL" id="JAHMHQ010000006">
    <property type="protein sequence ID" value="KAK1638774.1"/>
    <property type="molecule type" value="Genomic_DNA"/>
</dbReference>
<evidence type="ECO:0000313" key="2">
    <source>
        <dbReference type="Proteomes" id="UP001243989"/>
    </source>
</evidence>
<dbReference type="AlphaFoldDB" id="A0AAI9ZXQ2"/>
<proteinExistence type="predicted"/>
<dbReference type="PROSITE" id="PS51257">
    <property type="entry name" value="PROKAR_LIPOPROTEIN"/>
    <property type="match status" value="1"/>
</dbReference>
<reference evidence="1" key="1">
    <citation type="submission" date="2021-06" db="EMBL/GenBank/DDBJ databases">
        <title>Comparative genomics, transcriptomics and evolutionary studies reveal genomic signatures of adaptation to plant cell wall in hemibiotrophic fungi.</title>
        <authorList>
            <consortium name="DOE Joint Genome Institute"/>
            <person name="Baroncelli R."/>
            <person name="Diaz J.F."/>
            <person name="Benocci T."/>
            <person name="Peng M."/>
            <person name="Battaglia E."/>
            <person name="Haridas S."/>
            <person name="Andreopoulos W."/>
            <person name="Labutti K."/>
            <person name="Pangilinan J."/>
            <person name="Floch G.L."/>
            <person name="Makela M.R."/>
            <person name="Henrissat B."/>
            <person name="Grigoriev I.V."/>
            <person name="Crouch J.A."/>
            <person name="De Vries R.P."/>
            <person name="Sukno S.A."/>
            <person name="Thon M.R."/>
        </authorList>
    </citation>
    <scope>NUCLEOTIDE SEQUENCE</scope>
    <source>
        <strain evidence="1">CBS 102054</strain>
    </source>
</reference>
<dbReference type="Proteomes" id="UP001243989">
    <property type="component" value="Unassembled WGS sequence"/>
</dbReference>
<evidence type="ECO:0000313" key="1">
    <source>
        <dbReference type="EMBL" id="KAK1638774.1"/>
    </source>
</evidence>
<dbReference type="GeneID" id="85474873"/>
<protein>
    <recommendedName>
        <fullName evidence="3">Lipoprotein</fullName>
    </recommendedName>
</protein>
<comment type="caution">
    <text evidence="1">The sequence shown here is derived from an EMBL/GenBank/DDBJ whole genome shotgun (WGS) entry which is preliminary data.</text>
</comment>